<dbReference type="Proteomes" id="UP000031307">
    <property type="component" value="Unassembled WGS sequence"/>
</dbReference>
<dbReference type="AlphaFoldDB" id="A0A0C1C8J1"/>
<name>A0A0C1C8J1_9BACT</name>
<gene>
    <name evidence="1" type="ORF">DB43_GL00210</name>
</gene>
<protein>
    <submittedName>
        <fullName evidence="1">Uncharacterized protein</fullName>
    </submittedName>
</protein>
<organism evidence="1 2">
    <name type="scientific">Parachlamydia acanthamoebae</name>
    <dbReference type="NCBI Taxonomy" id="83552"/>
    <lineage>
        <taxon>Bacteria</taxon>
        <taxon>Pseudomonadati</taxon>
        <taxon>Chlamydiota</taxon>
        <taxon>Chlamydiia</taxon>
        <taxon>Parachlamydiales</taxon>
        <taxon>Parachlamydiaceae</taxon>
        <taxon>Parachlamydia</taxon>
    </lineage>
</organism>
<accession>A0A0C1C8J1</accession>
<sequence>MLLITFKKVQIPPPQLLVVMARCCIAPDKPPITEKEAISLVKQAIAIVPYIEAVELLRGCTNLQEMLRSNCTGKKF</sequence>
<reference evidence="1 2" key="1">
    <citation type="journal article" date="2014" name="Mol. Biol. Evol.">
        <title>Massive expansion of Ubiquitination-related gene families within the Chlamydiae.</title>
        <authorList>
            <person name="Domman D."/>
            <person name="Collingro A."/>
            <person name="Lagkouvardos I."/>
            <person name="Gehre L."/>
            <person name="Weinmaier T."/>
            <person name="Rattei T."/>
            <person name="Subtil A."/>
            <person name="Horn M."/>
        </authorList>
    </citation>
    <scope>NUCLEOTIDE SEQUENCE [LARGE SCALE GENOMIC DNA]</scope>
    <source>
        <strain evidence="1 2">OEW1</strain>
    </source>
</reference>
<evidence type="ECO:0000313" key="2">
    <source>
        <dbReference type="Proteomes" id="UP000031307"/>
    </source>
</evidence>
<proteinExistence type="predicted"/>
<comment type="caution">
    <text evidence="1">The sequence shown here is derived from an EMBL/GenBank/DDBJ whole genome shotgun (WGS) entry which is preliminary data.</text>
</comment>
<dbReference type="EMBL" id="JSAM01000081">
    <property type="protein sequence ID" value="KIA77360.1"/>
    <property type="molecule type" value="Genomic_DNA"/>
</dbReference>
<evidence type="ECO:0000313" key="1">
    <source>
        <dbReference type="EMBL" id="KIA77360.1"/>
    </source>
</evidence>